<feature type="compositionally biased region" description="Low complexity" evidence="1">
    <location>
        <begin position="16"/>
        <end position="32"/>
    </location>
</feature>
<keyword evidence="2" id="KW-0808">Transferase</keyword>
<evidence type="ECO:0000313" key="2">
    <source>
        <dbReference type="EMBL" id="PWN28531.1"/>
    </source>
</evidence>
<dbReference type="PROSITE" id="PS50007">
    <property type="entry name" value="PIPLC_X_DOMAIN"/>
    <property type="match status" value="1"/>
</dbReference>
<accession>A0A316UW31</accession>
<feature type="compositionally biased region" description="Polar residues" evidence="1">
    <location>
        <begin position="44"/>
        <end position="57"/>
    </location>
</feature>
<dbReference type="SUPFAM" id="SSF53448">
    <property type="entry name" value="Nucleotide-diphospho-sugar transferases"/>
    <property type="match status" value="1"/>
</dbReference>
<dbReference type="RefSeq" id="XP_025363143.1">
    <property type="nucleotide sequence ID" value="XM_025503534.1"/>
</dbReference>
<dbReference type="EMBL" id="KZ819665">
    <property type="protein sequence ID" value="PWN28531.1"/>
    <property type="molecule type" value="Genomic_DNA"/>
</dbReference>
<proteinExistence type="predicted"/>
<evidence type="ECO:0000313" key="3">
    <source>
        <dbReference type="Proteomes" id="UP000245884"/>
    </source>
</evidence>
<organism evidence="2 3">
    <name type="scientific">Jaminaea rosea</name>
    <dbReference type="NCBI Taxonomy" id="1569628"/>
    <lineage>
        <taxon>Eukaryota</taxon>
        <taxon>Fungi</taxon>
        <taxon>Dikarya</taxon>
        <taxon>Basidiomycota</taxon>
        <taxon>Ustilaginomycotina</taxon>
        <taxon>Exobasidiomycetes</taxon>
        <taxon>Microstromatales</taxon>
        <taxon>Microstromatales incertae sedis</taxon>
        <taxon>Jaminaea</taxon>
    </lineage>
</organism>
<name>A0A316UW31_9BASI</name>
<reference evidence="2 3" key="1">
    <citation type="journal article" date="2018" name="Mol. Biol. Evol.">
        <title>Broad Genomic Sampling Reveals a Smut Pathogenic Ancestry of the Fungal Clade Ustilaginomycotina.</title>
        <authorList>
            <person name="Kijpornyongpan T."/>
            <person name="Mondo S.J."/>
            <person name="Barry K."/>
            <person name="Sandor L."/>
            <person name="Lee J."/>
            <person name="Lipzen A."/>
            <person name="Pangilinan J."/>
            <person name="LaButti K."/>
            <person name="Hainaut M."/>
            <person name="Henrissat B."/>
            <person name="Grigoriev I.V."/>
            <person name="Spatafora J.W."/>
            <person name="Aime M.C."/>
        </authorList>
    </citation>
    <scope>NUCLEOTIDE SEQUENCE [LARGE SCALE GENOMIC DNA]</scope>
    <source>
        <strain evidence="2 3">MCA 5214</strain>
    </source>
</reference>
<gene>
    <name evidence="2" type="ORF">BDZ90DRAFT_151087</name>
</gene>
<dbReference type="InterPro" id="IPR050587">
    <property type="entry name" value="GNT1/Glycosyltrans_8"/>
</dbReference>
<dbReference type="AlphaFoldDB" id="A0A316UW31"/>
<dbReference type="Gene3D" id="3.90.550.10">
    <property type="entry name" value="Spore Coat Polysaccharide Biosynthesis Protein SpsA, Chain A"/>
    <property type="match status" value="1"/>
</dbReference>
<dbReference type="InterPro" id="IPR029044">
    <property type="entry name" value="Nucleotide-diphossugar_trans"/>
</dbReference>
<evidence type="ECO:0000256" key="1">
    <source>
        <dbReference type="SAM" id="MobiDB-lite"/>
    </source>
</evidence>
<dbReference type="GO" id="GO:0016740">
    <property type="term" value="F:transferase activity"/>
    <property type="evidence" value="ECO:0007669"/>
    <property type="project" value="UniProtKB-KW"/>
</dbReference>
<sequence>MALEPPLGSSSRQAEEAPASNGNASSANTNGAHIDGANGHSRNDSSNGNGHVASSSAPRPRACWATLMTGDSYLPGLAVFAHSLLRSAHASRYPLVVMVARGSCSPEAISVVHQLGCEVVEVDRIDPPPPPPASSDAAPALAWSRFSEVWTKLRAWELDREGFERVVLVDSDMLVRRNMDELMDEEVVPLPLVGKHGERGIAASFACTCNPARIKTYPDDWIPANCAYTSQTLSTSLSIPPLRVTPSSPPTHRLLNSGLVVLQASSRHTFPRMLDVLATDPRCATYRFPDQDFLADFFAAGDAAPAAERTTMAQQSRAAGQQWLPLPYVYNALKKLRASHPGLWTEDKGHNDVKVVHYIHRKPWEDGHGGGRDRGGPDEGTHAWWWEYWLEKVKPSRGGGVEKGLWIEKVEKYVVADE</sequence>
<feature type="region of interest" description="Disordered" evidence="1">
    <location>
        <begin position="1"/>
        <end position="57"/>
    </location>
</feature>
<dbReference type="GeneID" id="37025357"/>
<dbReference type="PANTHER" id="PTHR11183">
    <property type="entry name" value="GLYCOGENIN SUBFAMILY MEMBER"/>
    <property type="match status" value="1"/>
</dbReference>
<dbReference type="Proteomes" id="UP000245884">
    <property type="component" value="Unassembled WGS sequence"/>
</dbReference>
<dbReference type="OrthoDB" id="2014201at2759"/>
<protein>
    <submittedName>
        <fullName evidence="2">Nucleotide-diphospho-sugar transferase</fullName>
    </submittedName>
</protein>
<keyword evidence="3" id="KW-1185">Reference proteome</keyword>
<dbReference type="STRING" id="1569628.A0A316UW31"/>